<dbReference type="EMBL" id="QOKY01000180">
    <property type="protein sequence ID" value="RMZ54292.1"/>
    <property type="molecule type" value="Genomic_DNA"/>
</dbReference>
<comment type="pathway">
    <text evidence="2">Amine and polyamine degradation; spermine degradation.</text>
</comment>
<dbReference type="GO" id="GO:0006598">
    <property type="term" value="P:polyamine catabolic process"/>
    <property type="evidence" value="ECO:0007669"/>
    <property type="project" value="UniProtKB-ARBA"/>
</dbReference>
<feature type="chain" id="PRO_5018095179" description="Amine oxidase domain-containing protein" evidence="7">
    <location>
        <begin position="24"/>
        <end position="547"/>
    </location>
</feature>
<evidence type="ECO:0000256" key="7">
    <source>
        <dbReference type="SAM" id="SignalP"/>
    </source>
</evidence>
<feature type="binding site" evidence="5">
    <location>
        <position position="311"/>
    </location>
    <ligand>
        <name>FAD</name>
        <dbReference type="ChEBI" id="CHEBI:57692"/>
    </ligand>
</feature>
<comment type="similarity">
    <text evidence="3">Belongs to the flavin monoamine oxidase family.</text>
</comment>
<dbReference type="InterPro" id="IPR001613">
    <property type="entry name" value="Flavin_amine_oxidase"/>
</dbReference>
<name>A0A3M7KYD5_AUXPR</name>
<dbReference type="InterPro" id="IPR002937">
    <property type="entry name" value="Amino_oxidase"/>
</dbReference>
<evidence type="ECO:0000256" key="2">
    <source>
        <dbReference type="ARBA" id="ARBA00004723"/>
    </source>
</evidence>
<dbReference type="AlphaFoldDB" id="A0A3M7KYD5"/>
<sequence length="547" mass="55672">MSIFVAAAAALAVLASLGLLGRAADSGPQDLYSGTLDSVNSSSYPPAYYGSLHTYLNSAQLNSQGMSVDHDVIVIGAGLAGIAAATKLQAAGLSVVVLEARDRVGGRVQTATYDDSTAELGASVLHGDISNPLAQPLTGLGVRRAIFDPGWDSQTVLALPGSGNADIDPSLASSSTWLGFLAAAEALCTATLADIVEGLSPDSAPGEDKLPSCQPPPPPPPSPSPVLAPSLQDAVDAYLASAPLTAAARRALLARIRLVEGQAGAHASSLSLAYAFAVGPTSGVDDLVVSGLGAVVDRLAADLDVRLGTTVRSISHGDLAAGVTDASGAALSAQFVLCTLPLGLLRTGAVDIQPPLPDQLTRAMWRLGVGGAAALALWFDQPFWDLSWQSFAQEPGTASQAQGWVRFTPLYSLTWSPALVATLTGPALDSLAGKTDDEVAAAVLATLGSMLGGGTPPTPLHWELARWDRDPLTLGGYTYYPVGSSPSDRATLGEPVSGSLVFAGEAASLEHPSTAHGAWASGEQAAGLILHSLAQSREGCAAQCPLR</sequence>
<dbReference type="Proteomes" id="UP000279271">
    <property type="component" value="Unassembled WGS sequence"/>
</dbReference>
<dbReference type="Pfam" id="PF01593">
    <property type="entry name" value="Amino_oxidase"/>
    <property type="match status" value="1"/>
</dbReference>
<feature type="domain" description="Amine oxidase" evidence="8">
    <location>
        <begin position="79"/>
        <end position="530"/>
    </location>
</feature>
<feature type="compositionally biased region" description="Pro residues" evidence="6">
    <location>
        <begin position="213"/>
        <end position="226"/>
    </location>
</feature>
<reference evidence="10" key="1">
    <citation type="journal article" date="2018" name="Algal Res.">
        <title>Characterization of plant carbon substrate utilization by Auxenochlorella protothecoides.</title>
        <authorList>
            <person name="Vogler B.W."/>
            <person name="Starkenburg S.R."/>
            <person name="Sudasinghe N."/>
            <person name="Schambach J.Y."/>
            <person name="Rollin J.A."/>
            <person name="Pattathil S."/>
            <person name="Barry A.N."/>
        </authorList>
    </citation>
    <scope>NUCLEOTIDE SEQUENCE [LARGE SCALE GENOMIC DNA]</scope>
    <source>
        <strain evidence="10">UTEX 25</strain>
    </source>
</reference>
<dbReference type="SUPFAM" id="SSF54373">
    <property type="entry name" value="FAD-linked reductases, C-terminal domain"/>
    <property type="match status" value="1"/>
</dbReference>
<dbReference type="SUPFAM" id="SSF51905">
    <property type="entry name" value="FAD/NAD(P)-binding domain"/>
    <property type="match status" value="1"/>
</dbReference>
<evidence type="ECO:0000313" key="9">
    <source>
        <dbReference type="EMBL" id="RMZ54292.1"/>
    </source>
</evidence>
<proteinExistence type="inferred from homology"/>
<dbReference type="InterPro" id="IPR036188">
    <property type="entry name" value="FAD/NAD-bd_sf"/>
</dbReference>
<feature type="binding site" evidence="5">
    <location>
        <begin position="99"/>
        <end position="100"/>
    </location>
    <ligand>
        <name>FAD</name>
        <dbReference type="ChEBI" id="CHEBI:57692"/>
    </ligand>
</feature>
<evidence type="ECO:0000256" key="1">
    <source>
        <dbReference type="ARBA" id="ARBA00001974"/>
    </source>
</evidence>
<comment type="cofactor">
    <cofactor evidence="1">
        <name>FAD</name>
        <dbReference type="ChEBI" id="CHEBI:57692"/>
    </cofactor>
</comment>
<dbReference type="Gene3D" id="3.90.660.10">
    <property type="match status" value="1"/>
</dbReference>
<feature type="signal peptide" evidence="7">
    <location>
        <begin position="1"/>
        <end position="23"/>
    </location>
</feature>
<dbReference type="PANTHER" id="PTHR10742">
    <property type="entry name" value="FLAVIN MONOAMINE OXIDASE"/>
    <property type="match status" value="1"/>
</dbReference>
<comment type="caution">
    <text evidence="9">The sequence shown here is derived from an EMBL/GenBank/DDBJ whole genome shotgun (WGS) entry which is preliminary data.</text>
</comment>
<dbReference type="GO" id="GO:0046592">
    <property type="term" value="F:polyamine oxidase activity"/>
    <property type="evidence" value="ECO:0007669"/>
    <property type="project" value="UniProtKB-ARBA"/>
</dbReference>
<accession>A0A3M7KYD5</accession>
<keyword evidence="4" id="KW-0560">Oxidoreductase</keyword>
<gene>
    <name evidence="9" type="ORF">APUTEX25_001450</name>
</gene>
<evidence type="ECO:0000256" key="5">
    <source>
        <dbReference type="PIRSR" id="PIRSR601613-1"/>
    </source>
</evidence>
<keyword evidence="7" id="KW-0732">Signal</keyword>
<protein>
    <recommendedName>
        <fullName evidence="8">Amine oxidase domain-containing protein</fullName>
    </recommendedName>
</protein>
<dbReference type="InterPro" id="IPR050281">
    <property type="entry name" value="Flavin_monoamine_oxidase"/>
</dbReference>
<dbReference type="PRINTS" id="PR00757">
    <property type="entry name" value="AMINEOXDASEF"/>
</dbReference>
<evidence type="ECO:0000313" key="10">
    <source>
        <dbReference type="Proteomes" id="UP000279271"/>
    </source>
</evidence>
<evidence type="ECO:0000256" key="3">
    <source>
        <dbReference type="ARBA" id="ARBA00005995"/>
    </source>
</evidence>
<organism evidence="9 10">
    <name type="scientific">Auxenochlorella protothecoides</name>
    <name type="common">Green microalga</name>
    <name type="synonym">Chlorella protothecoides</name>
    <dbReference type="NCBI Taxonomy" id="3075"/>
    <lineage>
        <taxon>Eukaryota</taxon>
        <taxon>Viridiplantae</taxon>
        <taxon>Chlorophyta</taxon>
        <taxon>core chlorophytes</taxon>
        <taxon>Trebouxiophyceae</taxon>
        <taxon>Chlorellales</taxon>
        <taxon>Chlorellaceae</taxon>
        <taxon>Auxenochlorella</taxon>
    </lineage>
</organism>
<feature type="region of interest" description="Disordered" evidence="6">
    <location>
        <begin position="199"/>
        <end position="228"/>
    </location>
</feature>
<dbReference type="Gene3D" id="3.50.50.60">
    <property type="entry name" value="FAD/NAD(P)-binding domain"/>
    <property type="match status" value="2"/>
</dbReference>
<dbReference type="PANTHER" id="PTHR10742:SF410">
    <property type="entry name" value="LYSINE-SPECIFIC HISTONE DEMETHYLASE 2"/>
    <property type="match status" value="1"/>
</dbReference>
<evidence type="ECO:0000256" key="4">
    <source>
        <dbReference type="ARBA" id="ARBA00023002"/>
    </source>
</evidence>
<evidence type="ECO:0000259" key="8">
    <source>
        <dbReference type="Pfam" id="PF01593"/>
    </source>
</evidence>
<evidence type="ECO:0000256" key="6">
    <source>
        <dbReference type="SAM" id="MobiDB-lite"/>
    </source>
</evidence>